<accession>A0A0G0LPG6</accession>
<protein>
    <submittedName>
        <fullName evidence="1">Uncharacterized protein</fullName>
    </submittedName>
</protein>
<dbReference type="AlphaFoldDB" id="A0A0G0LPG6"/>
<sequence length="62" mass="6793">MAETLSYLPEGTIIPSRQVEAALPERRLSNSEQLIANLAPGQLPTELDLAISSIISRRMSKD</sequence>
<proteinExistence type="predicted"/>
<evidence type="ECO:0000313" key="1">
    <source>
        <dbReference type="EMBL" id="KKQ89865.1"/>
    </source>
</evidence>
<organism evidence="1 2">
    <name type="scientific">Candidatus Shapirobacteria bacterium GW2011_GWE1_38_92</name>
    <dbReference type="NCBI Taxonomy" id="1618489"/>
    <lineage>
        <taxon>Bacteria</taxon>
        <taxon>Candidatus Shapironibacteriota</taxon>
    </lineage>
</organism>
<dbReference type="Proteomes" id="UP000033841">
    <property type="component" value="Unassembled WGS sequence"/>
</dbReference>
<evidence type="ECO:0000313" key="2">
    <source>
        <dbReference type="Proteomes" id="UP000033841"/>
    </source>
</evidence>
<gene>
    <name evidence="1" type="ORF">UT14_C0050G0006</name>
</gene>
<comment type="caution">
    <text evidence="1">The sequence shown here is derived from an EMBL/GenBank/DDBJ whole genome shotgun (WGS) entry which is preliminary data.</text>
</comment>
<reference evidence="1 2" key="1">
    <citation type="journal article" date="2015" name="Nature">
        <title>rRNA introns, odd ribosomes, and small enigmatic genomes across a large radiation of phyla.</title>
        <authorList>
            <person name="Brown C.T."/>
            <person name="Hug L.A."/>
            <person name="Thomas B.C."/>
            <person name="Sharon I."/>
            <person name="Castelle C.J."/>
            <person name="Singh A."/>
            <person name="Wilkins M.J."/>
            <person name="Williams K.H."/>
            <person name="Banfield J.F."/>
        </authorList>
    </citation>
    <scope>NUCLEOTIDE SEQUENCE [LARGE SCALE GENOMIC DNA]</scope>
</reference>
<dbReference type="EMBL" id="LBVR01000050">
    <property type="protein sequence ID" value="KKQ89865.1"/>
    <property type="molecule type" value="Genomic_DNA"/>
</dbReference>
<name>A0A0G0LPG6_9BACT</name>